<name>A0A418WM02_9SPHN</name>
<gene>
    <name evidence="1" type="ORF">D3876_12830</name>
</gene>
<comment type="caution">
    <text evidence="1">The sequence shown here is derived from an EMBL/GenBank/DDBJ whole genome shotgun (WGS) entry which is preliminary data.</text>
</comment>
<dbReference type="AlphaFoldDB" id="A0A418WM02"/>
<sequence>MARDLGMSSTEVHRWTHEILDFWLVETPPEGHFAKDDALDREIAARFGALRARVKEEDAAGWRDDPKALLAAVILFDQFSRNMFRGQAEAFATDALARDLARLALSRGWDATMTPEERQFLYLPFMHSEDDADQALCVRLFAALDEPEALDYARRHADQIARFGRFPQRNAALGRESTPQEIELLSRPGEMF</sequence>
<dbReference type="Gene3D" id="1.25.40.10">
    <property type="entry name" value="Tetratricopeptide repeat domain"/>
    <property type="match status" value="1"/>
</dbReference>
<protein>
    <submittedName>
        <fullName evidence="1">DUF924 domain-containing protein</fullName>
    </submittedName>
</protein>
<organism evidence="1 2">
    <name type="scientific">Sphingomonas cavernae</name>
    <dbReference type="NCBI Taxonomy" id="2320861"/>
    <lineage>
        <taxon>Bacteria</taxon>
        <taxon>Pseudomonadati</taxon>
        <taxon>Pseudomonadota</taxon>
        <taxon>Alphaproteobacteria</taxon>
        <taxon>Sphingomonadales</taxon>
        <taxon>Sphingomonadaceae</taxon>
        <taxon>Sphingomonas</taxon>
    </lineage>
</organism>
<dbReference type="SUPFAM" id="SSF48452">
    <property type="entry name" value="TPR-like"/>
    <property type="match status" value="1"/>
</dbReference>
<reference evidence="1 2" key="1">
    <citation type="submission" date="2018-09" db="EMBL/GenBank/DDBJ databases">
        <authorList>
            <person name="Zhu H."/>
        </authorList>
    </citation>
    <scope>NUCLEOTIDE SEQUENCE [LARGE SCALE GENOMIC DNA]</scope>
    <source>
        <strain evidence="1 2">K2R01-6</strain>
    </source>
</reference>
<dbReference type="EMBL" id="QYUM01000003">
    <property type="protein sequence ID" value="RJF91028.1"/>
    <property type="molecule type" value="Genomic_DNA"/>
</dbReference>
<accession>A0A418WM02</accession>
<proteinExistence type="predicted"/>
<evidence type="ECO:0000313" key="2">
    <source>
        <dbReference type="Proteomes" id="UP000286100"/>
    </source>
</evidence>
<dbReference type="InterPro" id="IPR011990">
    <property type="entry name" value="TPR-like_helical_dom_sf"/>
</dbReference>
<keyword evidence="2" id="KW-1185">Reference proteome</keyword>
<dbReference type="OrthoDB" id="7593450at2"/>
<dbReference type="RefSeq" id="WP_119762737.1">
    <property type="nucleotide sequence ID" value="NZ_QYUM01000003.1"/>
</dbReference>
<dbReference type="Pfam" id="PF06041">
    <property type="entry name" value="DUF924"/>
    <property type="match status" value="1"/>
</dbReference>
<dbReference type="InterPro" id="IPR010323">
    <property type="entry name" value="DUF924"/>
</dbReference>
<dbReference type="Gene3D" id="1.20.58.320">
    <property type="entry name" value="TPR-like"/>
    <property type="match status" value="1"/>
</dbReference>
<evidence type="ECO:0000313" key="1">
    <source>
        <dbReference type="EMBL" id="RJF91028.1"/>
    </source>
</evidence>
<dbReference type="Proteomes" id="UP000286100">
    <property type="component" value="Unassembled WGS sequence"/>
</dbReference>